<dbReference type="EMBL" id="CM044701">
    <property type="protein sequence ID" value="KAI5681572.1"/>
    <property type="molecule type" value="Genomic_DNA"/>
</dbReference>
<evidence type="ECO:0000313" key="2">
    <source>
        <dbReference type="Proteomes" id="UP001060085"/>
    </source>
</evidence>
<comment type="caution">
    <text evidence="1">The sequence shown here is derived from an EMBL/GenBank/DDBJ whole genome shotgun (WGS) entry which is preliminary data.</text>
</comment>
<gene>
    <name evidence="1" type="ORF">M9H77_02800</name>
</gene>
<evidence type="ECO:0000313" key="1">
    <source>
        <dbReference type="EMBL" id="KAI5681572.1"/>
    </source>
</evidence>
<name>A0ACC0C9L8_CATRO</name>
<dbReference type="Proteomes" id="UP001060085">
    <property type="component" value="Linkage Group LG01"/>
</dbReference>
<proteinExistence type="predicted"/>
<sequence length="141" mass="15088">MQGCSQETEGGGIIAGATRRQSIKRSPTIRTRRSLFTATRCWTNLLAAVSGWQTYLEVHPVGTVVPNPDVAIGPRATLSKPLESHLRRTRTTDDDGSFIPLKMGFYFSALRLRGPADGVLKDDGGPAYGVSKMVADGGVGL</sequence>
<keyword evidence="2" id="KW-1185">Reference proteome</keyword>
<organism evidence="1 2">
    <name type="scientific">Catharanthus roseus</name>
    <name type="common">Madagascar periwinkle</name>
    <name type="synonym">Vinca rosea</name>
    <dbReference type="NCBI Taxonomy" id="4058"/>
    <lineage>
        <taxon>Eukaryota</taxon>
        <taxon>Viridiplantae</taxon>
        <taxon>Streptophyta</taxon>
        <taxon>Embryophyta</taxon>
        <taxon>Tracheophyta</taxon>
        <taxon>Spermatophyta</taxon>
        <taxon>Magnoliopsida</taxon>
        <taxon>eudicotyledons</taxon>
        <taxon>Gunneridae</taxon>
        <taxon>Pentapetalae</taxon>
        <taxon>asterids</taxon>
        <taxon>lamiids</taxon>
        <taxon>Gentianales</taxon>
        <taxon>Apocynaceae</taxon>
        <taxon>Rauvolfioideae</taxon>
        <taxon>Vinceae</taxon>
        <taxon>Catharanthinae</taxon>
        <taxon>Catharanthus</taxon>
    </lineage>
</organism>
<protein>
    <submittedName>
        <fullName evidence="1">Uncharacterized protein</fullName>
    </submittedName>
</protein>
<accession>A0ACC0C9L8</accession>
<reference evidence="2" key="1">
    <citation type="journal article" date="2023" name="Nat. Plants">
        <title>Single-cell RNA sequencing provides a high-resolution roadmap for understanding the multicellular compartmentation of specialized metabolism.</title>
        <authorList>
            <person name="Sun S."/>
            <person name="Shen X."/>
            <person name="Li Y."/>
            <person name="Li Y."/>
            <person name="Wang S."/>
            <person name="Li R."/>
            <person name="Zhang H."/>
            <person name="Shen G."/>
            <person name="Guo B."/>
            <person name="Wei J."/>
            <person name="Xu J."/>
            <person name="St-Pierre B."/>
            <person name="Chen S."/>
            <person name="Sun C."/>
        </authorList>
    </citation>
    <scope>NUCLEOTIDE SEQUENCE [LARGE SCALE GENOMIC DNA]</scope>
</reference>